<dbReference type="GO" id="GO:0061599">
    <property type="term" value="F:molybdopterin molybdotransferase activity"/>
    <property type="evidence" value="ECO:0007669"/>
    <property type="project" value="UniProtKB-UniRule"/>
</dbReference>
<dbReference type="InterPro" id="IPR036135">
    <property type="entry name" value="MoeA_linker/N_sf"/>
</dbReference>
<dbReference type="OrthoDB" id="3196725at2"/>
<protein>
    <recommendedName>
        <fullName evidence="7">Molybdopterin molybdenumtransferase</fullName>
        <ecNumber evidence="7">2.10.1.1</ecNumber>
    </recommendedName>
</protein>
<keyword evidence="11" id="KW-1185">Reference proteome</keyword>
<comment type="catalytic activity">
    <reaction evidence="6">
        <text>adenylyl-molybdopterin + molybdate = Mo-molybdopterin + AMP + H(+)</text>
        <dbReference type="Rhea" id="RHEA:35047"/>
        <dbReference type="ChEBI" id="CHEBI:15378"/>
        <dbReference type="ChEBI" id="CHEBI:36264"/>
        <dbReference type="ChEBI" id="CHEBI:62727"/>
        <dbReference type="ChEBI" id="CHEBI:71302"/>
        <dbReference type="ChEBI" id="CHEBI:456215"/>
        <dbReference type="EC" id="2.10.1.1"/>
    </reaction>
</comment>
<keyword evidence="7" id="KW-0479">Metal-binding</keyword>
<comment type="similarity">
    <text evidence="3 7">Belongs to the MoeA family.</text>
</comment>
<dbReference type="EC" id="2.10.1.1" evidence="7"/>
<dbReference type="RefSeq" id="WP_097061848.1">
    <property type="nucleotide sequence ID" value="NZ_BMLC01000001.1"/>
</dbReference>
<dbReference type="Gene3D" id="2.40.340.10">
    <property type="entry name" value="MoeA, C-terminal, domain IV"/>
    <property type="match status" value="1"/>
</dbReference>
<feature type="domain" description="MoaB/Mog" evidence="9">
    <location>
        <begin position="174"/>
        <end position="312"/>
    </location>
</feature>
<dbReference type="GO" id="GO:0046872">
    <property type="term" value="F:metal ion binding"/>
    <property type="evidence" value="ECO:0007669"/>
    <property type="project" value="UniProtKB-UniRule"/>
</dbReference>
<evidence type="ECO:0000256" key="3">
    <source>
        <dbReference type="ARBA" id="ARBA00010763"/>
    </source>
</evidence>
<accession>A0A2C9A2S4</accession>
<dbReference type="Pfam" id="PF03454">
    <property type="entry name" value="MoeA_C"/>
    <property type="match status" value="1"/>
</dbReference>
<dbReference type="Gene3D" id="3.90.105.10">
    <property type="entry name" value="Molybdopterin biosynthesis moea protein, domain 2"/>
    <property type="match status" value="1"/>
</dbReference>
<feature type="region of interest" description="Disordered" evidence="8">
    <location>
        <begin position="105"/>
        <end position="128"/>
    </location>
</feature>
<dbReference type="SMART" id="SM00852">
    <property type="entry name" value="MoCF_biosynth"/>
    <property type="match status" value="1"/>
</dbReference>
<dbReference type="CDD" id="cd00887">
    <property type="entry name" value="MoeA"/>
    <property type="match status" value="1"/>
</dbReference>
<evidence type="ECO:0000256" key="7">
    <source>
        <dbReference type="RuleBase" id="RU365090"/>
    </source>
</evidence>
<comment type="function">
    <text evidence="1 7">Catalyzes the insertion of molybdate into adenylated molybdopterin with the concomitant release of AMP.</text>
</comment>
<dbReference type="InterPro" id="IPR036425">
    <property type="entry name" value="MoaB/Mog-like_dom_sf"/>
</dbReference>
<reference evidence="10 11" key="1">
    <citation type="submission" date="2017-09" db="EMBL/GenBank/DDBJ databases">
        <authorList>
            <person name="Ehlers B."/>
            <person name="Leendertz F.H."/>
        </authorList>
    </citation>
    <scope>NUCLEOTIDE SEQUENCE [LARGE SCALE GENOMIC DNA]</scope>
    <source>
        <strain evidence="10 11">CGMCC 1.05381</strain>
    </source>
</reference>
<evidence type="ECO:0000256" key="1">
    <source>
        <dbReference type="ARBA" id="ARBA00002901"/>
    </source>
</evidence>
<keyword evidence="7 10" id="KW-0808">Transferase</keyword>
<dbReference type="InterPro" id="IPR005110">
    <property type="entry name" value="MoeA_linker/N"/>
</dbReference>
<keyword evidence="4 7" id="KW-0500">Molybdenum</keyword>
<evidence type="ECO:0000256" key="4">
    <source>
        <dbReference type="ARBA" id="ARBA00022505"/>
    </source>
</evidence>
<dbReference type="SUPFAM" id="SSF63867">
    <property type="entry name" value="MoeA C-terminal domain-like"/>
    <property type="match status" value="1"/>
</dbReference>
<organism evidence="10 11">
    <name type="scientific">Salinibacterium xinjiangense</name>
    <dbReference type="NCBI Taxonomy" id="386302"/>
    <lineage>
        <taxon>Bacteria</taxon>
        <taxon>Bacillati</taxon>
        <taxon>Actinomycetota</taxon>
        <taxon>Actinomycetes</taxon>
        <taxon>Micrococcales</taxon>
        <taxon>Microbacteriaceae</taxon>
        <taxon>Salinibacterium</taxon>
    </lineage>
</organism>
<dbReference type="InterPro" id="IPR036688">
    <property type="entry name" value="MoeA_C_domain_IV_sf"/>
</dbReference>
<evidence type="ECO:0000313" key="10">
    <source>
        <dbReference type="EMBL" id="SOE73647.1"/>
    </source>
</evidence>
<dbReference type="GO" id="GO:0006777">
    <property type="term" value="P:Mo-molybdopterin cofactor biosynthetic process"/>
    <property type="evidence" value="ECO:0007669"/>
    <property type="project" value="UniProtKB-UniRule"/>
</dbReference>
<dbReference type="EMBL" id="OCST01000006">
    <property type="protein sequence ID" value="SOE73647.1"/>
    <property type="molecule type" value="Genomic_DNA"/>
</dbReference>
<dbReference type="InterPro" id="IPR005111">
    <property type="entry name" value="MoeA_C_domain_IV"/>
</dbReference>
<comment type="cofactor">
    <cofactor evidence="7">
        <name>Mg(2+)</name>
        <dbReference type="ChEBI" id="CHEBI:18420"/>
    </cofactor>
</comment>
<name>A0A2C9A2S4_9MICO</name>
<keyword evidence="5 7" id="KW-0501">Molybdenum cofactor biosynthesis</keyword>
<comment type="pathway">
    <text evidence="2 7">Cofactor biosynthesis; molybdopterin biosynthesis.</text>
</comment>
<feature type="compositionally biased region" description="Basic and acidic residues" evidence="8">
    <location>
        <begin position="105"/>
        <end position="125"/>
    </location>
</feature>
<dbReference type="UniPathway" id="UPA00344"/>
<dbReference type="Pfam" id="PF03453">
    <property type="entry name" value="MoeA_N"/>
    <property type="match status" value="1"/>
</dbReference>
<evidence type="ECO:0000256" key="5">
    <source>
        <dbReference type="ARBA" id="ARBA00023150"/>
    </source>
</evidence>
<dbReference type="Gene3D" id="3.40.980.10">
    <property type="entry name" value="MoaB/Mog-like domain"/>
    <property type="match status" value="1"/>
</dbReference>
<evidence type="ECO:0000256" key="8">
    <source>
        <dbReference type="SAM" id="MobiDB-lite"/>
    </source>
</evidence>
<dbReference type="PANTHER" id="PTHR10192:SF5">
    <property type="entry name" value="GEPHYRIN"/>
    <property type="match status" value="1"/>
</dbReference>
<sequence length="392" mass="39630">MSSGKGGPGIEWHEARRLAAAAASGPEIAVVNLAESIGLMLAGDVVAQQSIPHFASSAMDGWAVVGEEPWMLGSPDSLTPGSAWPVVTGQQLPIGIRGVLRSEHGAVDGRELRPNERATSDEPRPGQHVRLPATEATRGEIVVTAGCIVNPAHVALAAACGLDELTVHPRPTVAILTTGDEVTAAGLPSAGSVRDSFGPQLPSVIAMLGGSVHSTTRVGDDEDATVAALTTAAAVARLVVTTGGTGHSSADHLRSSLARLGATIVIPALAMRPGAPTMLAQLPGGQLVLCLPGNPLAALMGLFTAGGPVLAALSGRSEISTHRIRLATDVAGSPTATRLLPYSLGEKLASPTPWTGSAMMRGLASADGVLVVPPEGAAAGSELDALPLPWLR</sequence>
<evidence type="ECO:0000256" key="2">
    <source>
        <dbReference type="ARBA" id="ARBA00005046"/>
    </source>
</evidence>
<dbReference type="PANTHER" id="PTHR10192">
    <property type="entry name" value="MOLYBDOPTERIN BIOSYNTHESIS PROTEIN"/>
    <property type="match status" value="1"/>
</dbReference>
<proteinExistence type="inferred from homology"/>
<evidence type="ECO:0000259" key="9">
    <source>
        <dbReference type="SMART" id="SM00852"/>
    </source>
</evidence>
<dbReference type="AlphaFoldDB" id="A0A2C9A2S4"/>
<dbReference type="Pfam" id="PF00994">
    <property type="entry name" value="MoCF_biosynth"/>
    <property type="match status" value="1"/>
</dbReference>
<keyword evidence="7" id="KW-0460">Magnesium</keyword>
<dbReference type="GO" id="GO:0005829">
    <property type="term" value="C:cytosol"/>
    <property type="evidence" value="ECO:0007669"/>
    <property type="project" value="TreeGrafter"/>
</dbReference>
<dbReference type="InterPro" id="IPR001453">
    <property type="entry name" value="MoaB/Mog_dom"/>
</dbReference>
<gene>
    <name evidence="10" type="ORF">SAMN06296378_2792</name>
</gene>
<evidence type="ECO:0000313" key="11">
    <source>
        <dbReference type="Proteomes" id="UP000219440"/>
    </source>
</evidence>
<dbReference type="Gene3D" id="2.170.190.11">
    <property type="entry name" value="Molybdopterin biosynthesis moea protein, domain 3"/>
    <property type="match status" value="1"/>
</dbReference>
<evidence type="ECO:0000256" key="6">
    <source>
        <dbReference type="ARBA" id="ARBA00047317"/>
    </source>
</evidence>
<dbReference type="Proteomes" id="UP000219440">
    <property type="component" value="Unassembled WGS sequence"/>
</dbReference>
<dbReference type="SUPFAM" id="SSF63882">
    <property type="entry name" value="MoeA N-terminal region -like"/>
    <property type="match status" value="1"/>
</dbReference>
<dbReference type="InterPro" id="IPR038987">
    <property type="entry name" value="MoeA-like"/>
</dbReference>
<dbReference type="SUPFAM" id="SSF53218">
    <property type="entry name" value="Molybdenum cofactor biosynthesis proteins"/>
    <property type="match status" value="1"/>
</dbReference>